<dbReference type="NCBIfam" id="TIGR00254">
    <property type="entry name" value="GGDEF"/>
    <property type="match status" value="1"/>
</dbReference>
<feature type="compositionally biased region" description="Basic and acidic residues" evidence="1">
    <location>
        <begin position="395"/>
        <end position="411"/>
    </location>
</feature>
<dbReference type="InterPro" id="IPR043128">
    <property type="entry name" value="Rev_trsase/Diguanyl_cyclase"/>
</dbReference>
<dbReference type="PANTHER" id="PTHR46663">
    <property type="entry name" value="DIGUANYLATE CYCLASE DGCT-RELATED"/>
    <property type="match status" value="1"/>
</dbReference>
<dbReference type="RefSeq" id="WP_322521720.1">
    <property type="nucleotide sequence ID" value="NZ_CP140153.1"/>
</dbReference>
<feature type="domain" description="GGDEF" evidence="3">
    <location>
        <begin position="272"/>
        <end position="403"/>
    </location>
</feature>
<dbReference type="InterPro" id="IPR000160">
    <property type="entry name" value="GGDEF_dom"/>
</dbReference>
<feature type="region of interest" description="Disordered" evidence="1">
    <location>
        <begin position="383"/>
        <end position="411"/>
    </location>
</feature>
<dbReference type="SMART" id="SM00267">
    <property type="entry name" value="GGDEF"/>
    <property type="match status" value="1"/>
</dbReference>
<dbReference type="PANTHER" id="PTHR46663:SF2">
    <property type="entry name" value="GGDEF DOMAIN-CONTAINING PROTEIN"/>
    <property type="match status" value="1"/>
</dbReference>
<keyword evidence="5" id="KW-1185">Reference proteome</keyword>
<dbReference type="Pfam" id="PF00990">
    <property type="entry name" value="GGDEF"/>
    <property type="match status" value="1"/>
</dbReference>
<gene>
    <name evidence="4" type="ORF">SR882_02180</name>
</gene>
<evidence type="ECO:0000256" key="2">
    <source>
        <dbReference type="SAM" id="Phobius"/>
    </source>
</evidence>
<keyword evidence="2" id="KW-0812">Transmembrane</keyword>
<organism evidence="4 5">
    <name type="scientific">Guyparkeria halophila</name>
    <dbReference type="NCBI Taxonomy" id="47960"/>
    <lineage>
        <taxon>Bacteria</taxon>
        <taxon>Pseudomonadati</taxon>
        <taxon>Pseudomonadota</taxon>
        <taxon>Gammaproteobacteria</taxon>
        <taxon>Chromatiales</taxon>
        <taxon>Thioalkalibacteraceae</taxon>
        <taxon>Guyparkeria</taxon>
    </lineage>
</organism>
<evidence type="ECO:0000259" key="3">
    <source>
        <dbReference type="PROSITE" id="PS50887"/>
    </source>
</evidence>
<keyword evidence="2" id="KW-1133">Transmembrane helix</keyword>
<dbReference type="SUPFAM" id="SSF55073">
    <property type="entry name" value="Nucleotide cyclase"/>
    <property type="match status" value="1"/>
</dbReference>
<dbReference type="CDD" id="cd19411">
    <property type="entry name" value="MCP2201-like_sensor"/>
    <property type="match status" value="1"/>
</dbReference>
<proteinExistence type="predicted"/>
<dbReference type="EMBL" id="CP140153">
    <property type="protein sequence ID" value="WQH16731.1"/>
    <property type="molecule type" value="Genomic_DNA"/>
</dbReference>
<dbReference type="EC" id="2.7.7.65" evidence="4"/>
<keyword evidence="4" id="KW-0548">Nucleotidyltransferase</keyword>
<evidence type="ECO:0000256" key="1">
    <source>
        <dbReference type="SAM" id="MobiDB-lite"/>
    </source>
</evidence>
<dbReference type="InterPro" id="IPR047347">
    <property type="entry name" value="YvaQ-like_sensor"/>
</dbReference>
<sequence>MKFSHHLRETHGRQIGVITAAFGILLAGMIVVVANGLWQNHRLQVELKSVTQDHGQRLQLASDLLEAAYNRHQTMINQLLTHDPFERDALMMDYHKWGNRVGEARNALRARLDDERSLALMERQDELIPRTVALQDRVVDLAARDQLEPAMQIVRSELFDLDREFDGVIQELRRHEQANMQAAVDRARDTAETSRQFMLWFGLGGILFAGVLMVSTRRTFRRLQHELHEQAERLDQAGERLRFEASHDALTGLLNRRAFYERAHRRIHDDRAPFALAYIDLDCFKPVNDQYGHAIGDDVLARLAERLQAFAGEPGIVARLGGDEFCLLAPDGDNATPPLEASLRAELERPLDVADHRIHPRLSIGWARWPEEGDDLDTLITRADGRMYQQKRQRRDGPAERREPGQSSGRD</sequence>
<dbReference type="InterPro" id="IPR029787">
    <property type="entry name" value="Nucleotide_cyclase"/>
</dbReference>
<reference evidence="4 5" key="1">
    <citation type="submission" date="2023-11" db="EMBL/GenBank/DDBJ databases">
        <title>MicrobeMod: A computational toolkit for identifying prokaryotic methylation and restriction-modification with nanopore sequencing.</title>
        <authorList>
            <person name="Crits-Christoph A."/>
            <person name="Kang S.C."/>
            <person name="Lee H."/>
            <person name="Ostrov N."/>
        </authorList>
    </citation>
    <scope>NUCLEOTIDE SEQUENCE [LARGE SCALE GENOMIC DNA]</scope>
    <source>
        <strain evidence="4 5">ATCC 49870</strain>
    </source>
</reference>
<feature type="transmembrane region" description="Helical" evidence="2">
    <location>
        <begin position="197"/>
        <end position="215"/>
    </location>
</feature>
<protein>
    <submittedName>
        <fullName evidence="4">Diguanylate cyclase</fullName>
        <ecNumber evidence="4">2.7.7.65</ecNumber>
    </submittedName>
</protein>
<dbReference type="GO" id="GO:0052621">
    <property type="term" value="F:diguanylate cyclase activity"/>
    <property type="evidence" value="ECO:0007669"/>
    <property type="project" value="UniProtKB-EC"/>
</dbReference>
<evidence type="ECO:0000313" key="4">
    <source>
        <dbReference type="EMBL" id="WQH16731.1"/>
    </source>
</evidence>
<name>A0ABZ0YXI6_9GAMM</name>
<dbReference type="Proteomes" id="UP001327459">
    <property type="component" value="Chromosome"/>
</dbReference>
<dbReference type="InterPro" id="IPR052163">
    <property type="entry name" value="DGC-Regulatory_Protein"/>
</dbReference>
<accession>A0ABZ0YXI6</accession>
<feature type="transmembrane region" description="Helical" evidence="2">
    <location>
        <begin position="15"/>
        <end position="38"/>
    </location>
</feature>
<dbReference type="CDD" id="cd01949">
    <property type="entry name" value="GGDEF"/>
    <property type="match status" value="1"/>
</dbReference>
<keyword evidence="4" id="KW-0808">Transferase</keyword>
<dbReference type="Gene3D" id="3.30.70.270">
    <property type="match status" value="1"/>
</dbReference>
<keyword evidence="2" id="KW-0472">Membrane</keyword>
<evidence type="ECO:0000313" key="5">
    <source>
        <dbReference type="Proteomes" id="UP001327459"/>
    </source>
</evidence>
<dbReference type="PROSITE" id="PS50887">
    <property type="entry name" value="GGDEF"/>
    <property type="match status" value="1"/>
</dbReference>